<keyword evidence="2" id="KW-1185">Reference proteome</keyword>
<name>A0ABQ4CJT6_9ACTN</name>
<dbReference type="Proteomes" id="UP000604117">
    <property type="component" value="Unassembled WGS sequence"/>
</dbReference>
<protein>
    <recommendedName>
        <fullName evidence="3">Endonuclease/exonuclease/phosphatase domain-containing protein</fullName>
    </recommendedName>
</protein>
<dbReference type="EMBL" id="BONE01000006">
    <property type="protein sequence ID" value="GIF71550.1"/>
    <property type="molecule type" value="Genomic_DNA"/>
</dbReference>
<organism evidence="1 2">
    <name type="scientific">Asanoa siamensis</name>
    <dbReference type="NCBI Taxonomy" id="926357"/>
    <lineage>
        <taxon>Bacteria</taxon>
        <taxon>Bacillati</taxon>
        <taxon>Actinomycetota</taxon>
        <taxon>Actinomycetes</taxon>
        <taxon>Micromonosporales</taxon>
        <taxon>Micromonosporaceae</taxon>
        <taxon>Asanoa</taxon>
    </lineage>
</organism>
<evidence type="ECO:0000313" key="1">
    <source>
        <dbReference type="EMBL" id="GIF71550.1"/>
    </source>
</evidence>
<gene>
    <name evidence="1" type="ORF">Asi02nite_10680</name>
</gene>
<comment type="caution">
    <text evidence="1">The sequence shown here is derived from an EMBL/GenBank/DDBJ whole genome shotgun (WGS) entry which is preliminary data.</text>
</comment>
<proteinExistence type="predicted"/>
<accession>A0ABQ4CJT6</accession>
<evidence type="ECO:0000313" key="2">
    <source>
        <dbReference type="Proteomes" id="UP000604117"/>
    </source>
</evidence>
<reference evidence="1 2" key="1">
    <citation type="submission" date="2021-01" db="EMBL/GenBank/DDBJ databases">
        <title>Whole genome shotgun sequence of Asanoa siamensis NBRC 107932.</title>
        <authorList>
            <person name="Komaki H."/>
            <person name="Tamura T."/>
        </authorList>
    </citation>
    <scope>NUCLEOTIDE SEQUENCE [LARGE SCALE GENOMIC DNA]</scope>
    <source>
        <strain evidence="1 2">NBRC 107932</strain>
    </source>
</reference>
<sequence length="186" mass="19692">MLVGMLTVVRINRGHNRWPAGNREPNIWGAIHPAGGAEWWVGATRPGGDGHDPTLDALPGGVRGRRGRGAQIGLLVRSRSTRGSRSDTYPFQDPTGPEGRAWLCAPTTRGCRHFFTAVAATFQDRLVVGGDFNLGDLSTCLPAGYADDSDGGLQHVAVTGPGGRLRLVDMAGTTDHPALAVTFVSR</sequence>
<evidence type="ECO:0008006" key="3">
    <source>
        <dbReference type="Google" id="ProtNLM"/>
    </source>
</evidence>